<dbReference type="GO" id="GO:0005886">
    <property type="term" value="C:plasma membrane"/>
    <property type="evidence" value="ECO:0007669"/>
    <property type="project" value="UniProtKB-SubCell"/>
</dbReference>
<keyword evidence="10" id="KW-0448">Lipopolysaccharide biosynthesis</keyword>
<dbReference type="GO" id="GO:0009245">
    <property type="term" value="P:lipid A biosynthetic process"/>
    <property type="evidence" value="ECO:0007669"/>
    <property type="project" value="TreeGrafter"/>
</dbReference>
<keyword evidence="10" id="KW-1003">Cell membrane</keyword>
<dbReference type="GO" id="GO:0009244">
    <property type="term" value="P:lipopolysaccharide core region biosynthetic process"/>
    <property type="evidence" value="ECO:0007669"/>
    <property type="project" value="UniProtKB-UniRule"/>
</dbReference>
<evidence type="ECO:0000256" key="10">
    <source>
        <dbReference type="RuleBase" id="RU365103"/>
    </source>
</evidence>
<dbReference type="Gene3D" id="3.40.50.11720">
    <property type="entry name" value="3-Deoxy-D-manno-octulosonic-acid transferase, N-terminal domain"/>
    <property type="match status" value="1"/>
</dbReference>
<dbReference type="PANTHER" id="PTHR42755:SF1">
    <property type="entry name" value="3-DEOXY-D-MANNO-OCTULOSONIC ACID TRANSFERASE, MITOCHONDRIAL-RELATED"/>
    <property type="match status" value="1"/>
</dbReference>
<evidence type="ECO:0000256" key="1">
    <source>
        <dbReference type="ARBA" id="ARBA00004713"/>
    </source>
</evidence>
<feature type="site" description="Transition state stabilizer" evidence="9">
    <location>
        <position position="132"/>
    </location>
</feature>
<evidence type="ECO:0000256" key="3">
    <source>
        <dbReference type="ARBA" id="ARBA00012621"/>
    </source>
</evidence>
<evidence type="ECO:0000313" key="12">
    <source>
        <dbReference type="EMBL" id="AWB66800.1"/>
    </source>
</evidence>
<dbReference type="Gene3D" id="3.40.50.2000">
    <property type="entry name" value="Glycogen Phosphorylase B"/>
    <property type="match status" value="1"/>
</dbReference>
<comment type="function">
    <text evidence="10">Involved in lipopolysaccharide (LPS) biosynthesis. Catalyzes the transfer of 3-deoxy-D-manno-octulosonate (Kdo) residue(s) from CMP-Kdo to lipid IV(A), the tetraacyldisaccharide-1,4'-bisphosphate precursor of lipid A.</text>
</comment>
<keyword evidence="10" id="KW-1133">Transmembrane helix</keyword>
<evidence type="ECO:0000256" key="9">
    <source>
        <dbReference type="PIRSR" id="PIRSR639901-2"/>
    </source>
</evidence>
<keyword evidence="13" id="KW-1185">Reference proteome</keyword>
<accession>A0A2S0VRS5</accession>
<feature type="transmembrane region" description="Helical" evidence="10">
    <location>
        <begin position="6"/>
        <end position="23"/>
    </location>
</feature>
<organism evidence="12 13">
    <name type="scientific">Saccharobesus litoralis</name>
    <dbReference type="NCBI Taxonomy" id="2172099"/>
    <lineage>
        <taxon>Bacteria</taxon>
        <taxon>Pseudomonadati</taxon>
        <taxon>Pseudomonadota</taxon>
        <taxon>Gammaproteobacteria</taxon>
        <taxon>Alteromonadales</taxon>
        <taxon>Alteromonadaceae</taxon>
        <taxon>Saccharobesus</taxon>
    </lineage>
</organism>
<evidence type="ECO:0000259" key="11">
    <source>
        <dbReference type="Pfam" id="PF04413"/>
    </source>
</evidence>
<comment type="similarity">
    <text evidence="2">Belongs to the glycosyltransferase group 1 family. Glycosyltransferase 30 subfamily.</text>
</comment>
<comment type="subcellular location">
    <subcellularLocation>
        <location evidence="10">Cell membrane</location>
    </subcellularLocation>
</comment>
<dbReference type="AlphaFoldDB" id="A0A2S0VRS5"/>
<dbReference type="OrthoDB" id="9789797at2"/>
<feature type="active site" description="Proton acceptor" evidence="8">
    <location>
        <position position="62"/>
    </location>
</feature>
<evidence type="ECO:0000256" key="6">
    <source>
        <dbReference type="ARBA" id="ARBA00031445"/>
    </source>
</evidence>
<gene>
    <name evidence="12" type="ORF">C2869_10330</name>
</gene>
<name>A0A2S0VRS5_9ALTE</name>
<feature type="site" description="Transition state stabilizer" evidence="9">
    <location>
        <position position="208"/>
    </location>
</feature>
<dbReference type="KEGG" id="cate:C2869_10330"/>
<reference evidence="12 13" key="1">
    <citation type="submission" date="2018-01" db="EMBL/GenBank/DDBJ databases">
        <title>Genome sequence of a Cantenovulum-like bacteria.</title>
        <authorList>
            <person name="Tan W.R."/>
            <person name="Lau N.-S."/>
            <person name="Go F."/>
            <person name="Amirul A.-A.A."/>
        </authorList>
    </citation>
    <scope>NUCLEOTIDE SEQUENCE [LARGE SCALE GENOMIC DNA]</scope>
    <source>
        <strain evidence="12 13">CCB-QB4</strain>
    </source>
</reference>
<dbReference type="EMBL" id="CP026604">
    <property type="protein sequence ID" value="AWB66800.1"/>
    <property type="molecule type" value="Genomic_DNA"/>
</dbReference>
<evidence type="ECO:0000256" key="4">
    <source>
        <dbReference type="ARBA" id="ARBA00019077"/>
    </source>
</evidence>
<dbReference type="RefSeq" id="WP_108602856.1">
    <property type="nucleotide sequence ID" value="NZ_CP026604.1"/>
</dbReference>
<evidence type="ECO:0000256" key="5">
    <source>
        <dbReference type="ARBA" id="ARBA00022679"/>
    </source>
</evidence>
<comment type="catalytic activity">
    <reaction evidence="7 10">
        <text>lipid IVA (E. coli) + CMP-3-deoxy-beta-D-manno-octulosonate = alpha-Kdo-(2-&gt;6)-lipid IVA (E. coli) + CMP + H(+)</text>
        <dbReference type="Rhea" id="RHEA:28066"/>
        <dbReference type="ChEBI" id="CHEBI:15378"/>
        <dbReference type="ChEBI" id="CHEBI:58603"/>
        <dbReference type="ChEBI" id="CHEBI:60364"/>
        <dbReference type="ChEBI" id="CHEBI:60377"/>
        <dbReference type="ChEBI" id="CHEBI:85987"/>
        <dbReference type="EC" id="2.4.99.12"/>
    </reaction>
</comment>
<dbReference type="PANTHER" id="PTHR42755">
    <property type="entry name" value="3-DEOXY-MANNO-OCTULOSONATE CYTIDYLYLTRANSFERASE"/>
    <property type="match status" value="1"/>
</dbReference>
<comment type="pathway">
    <text evidence="1 10">Bacterial outer membrane biogenesis; LPS core biosynthesis.</text>
</comment>
<sequence>MINRFVYSLLLYLAWPLILGYFVKRMVKEPAYRLGFAQRFGLGLPRLVNQPVIHFHCASLGEAKAAVALIQTTLANLSEYQVVVTNTTPTGANEIKRVFANNVLQLMAPIDMPHITRLFAKRIQPVLSVFIEVELWPNWLASLDQLGTKILIANGRMTKKSQQSYANKSRLFAPLFKQISWVGAQSTIEATRLQSLGCQQVETTGNMKFDMPLPADLPTKTAELRAYISDKRPIFVAASVHPGEYEQVISAFTQVQSKVSNLLLVIIPRHPHRFQQVADYLQAEGIPFVRRSEQQAVLAEHQIWLADSMGEVMAFYQLADITFVGGSLVDVGGHNPLEPALLAKPILMGEYVVNCAESVAMLQENSAIVLVKQQSDIITQLLAWLDNPTQAKAVGLAAQQVVKANSGAVLSTFSRINALLSSQGL</sequence>
<dbReference type="InterPro" id="IPR038107">
    <property type="entry name" value="Glycos_transf_N_sf"/>
</dbReference>
<dbReference type="Pfam" id="PF04413">
    <property type="entry name" value="Glycos_transf_N"/>
    <property type="match status" value="1"/>
</dbReference>
<evidence type="ECO:0000256" key="7">
    <source>
        <dbReference type="ARBA" id="ARBA00049183"/>
    </source>
</evidence>
<dbReference type="FunFam" id="3.40.50.2000:FF:000032">
    <property type="entry name" value="3-deoxy-D-manno-octulosonic acid transferase"/>
    <property type="match status" value="1"/>
</dbReference>
<protein>
    <recommendedName>
        <fullName evidence="4 10">3-deoxy-D-manno-octulosonic acid transferase</fullName>
        <shortName evidence="10">Kdo transferase</shortName>
        <ecNumber evidence="3 10">2.4.99.12</ecNumber>
    </recommendedName>
    <alternativeName>
        <fullName evidence="6 10">Lipid IV(A) 3-deoxy-D-manno-octulosonic acid transferase</fullName>
    </alternativeName>
</protein>
<dbReference type="EC" id="2.4.99.12" evidence="3 10"/>
<dbReference type="UniPathway" id="UPA00958"/>
<keyword evidence="5 10" id="KW-0808">Transferase</keyword>
<dbReference type="Proteomes" id="UP000244441">
    <property type="component" value="Chromosome"/>
</dbReference>
<proteinExistence type="inferred from homology"/>
<keyword evidence="10" id="KW-0812">Transmembrane</keyword>
<dbReference type="InterPro" id="IPR007507">
    <property type="entry name" value="Glycos_transf_N"/>
</dbReference>
<keyword evidence="10" id="KW-0472">Membrane</keyword>
<evidence type="ECO:0000313" key="13">
    <source>
        <dbReference type="Proteomes" id="UP000244441"/>
    </source>
</evidence>
<feature type="domain" description="3-deoxy-D-manno-octulosonic-acid transferase N-terminal" evidence="11">
    <location>
        <begin position="36"/>
        <end position="211"/>
    </location>
</feature>
<evidence type="ECO:0000256" key="2">
    <source>
        <dbReference type="ARBA" id="ARBA00006380"/>
    </source>
</evidence>
<dbReference type="InterPro" id="IPR039901">
    <property type="entry name" value="Kdotransferase"/>
</dbReference>
<evidence type="ECO:0000256" key="8">
    <source>
        <dbReference type="PIRSR" id="PIRSR639901-1"/>
    </source>
</evidence>
<dbReference type="GO" id="GO:0043842">
    <property type="term" value="F:Kdo transferase activity"/>
    <property type="evidence" value="ECO:0007669"/>
    <property type="project" value="UniProtKB-EC"/>
</dbReference>